<dbReference type="KEGG" id="hbh:E4T21_09695"/>
<dbReference type="GO" id="GO:0003677">
    <property type="term" value="F:DNA binding"/>
    <property type="evidence" value="ECO:0007669"/>
    <property type="project" value="UniProtKB-KW"/>
</dbReference>
<dbReference type="Pfam" id="PF07729">
    <property type="entry name" value="FCD"/>
    <property type="match status" value="1"/>
</dbReference>
<keyword evidence="3" id="KW-0804">Transcription</keyword>
<dbReference type="InterPro" id="IPR011711">
    <property type="entry name" value="GntR_C"/>
</dbReference>
<dbReference type="InterPro" id="IPR000524">
    <property type="entry name" value="Tscrpt_reg_HTH_GntR"/>
</dbReference>
<feature type="domain" description="HTH gntR-type" evidence="4">
    <location>
        <begin position="4"/>
        <end position="72"/>
    </location>
</feature>
<evidence type="ECO:0000256" key="1">
    <source>
        <dbReference type="ARBA" id="ARBA00023015"/>
    </source>
</evidence>
<dbReference type="PANTHER" id="PTHR43537">
    <property type="entry name" value="TRANSCRIPTIONAL REGULATOR, GNTR FAMILY"/>
    <property type="match status" value="1"/>
</dbReference>
<sequence length="224" mass="25099">MKRLYLSDTVAGEISTWINEKQLKAGDQLPSASEWMVRLGVGRSTLREGLKKLEAEGIIEIINGKGIFVSEQKTFQLLETLGLSDAKEHLLEMLDVRQALEERAIVLATQRGSEAAFAEMATHLEAYERAREKEDFLGISEADAAFHLAIYEACGNSVLVGLIRLMHDDLYVSWDSLEDRLQVFDASFDHHVELLDAMRQRNESAAVSAFGALIEATRRTVEEM</sequence>
<gene>
    <name evidence="5" type="ORF">E4T21_09695</name>
</gene>
<dbReference type="RefSeq" id="WP_187775141.1">
    <property type="nucleotide sequence ID" value="NZ_CP038437.2"/>
</dbReference>
<dbReference type="SMART" id="SM00345">
    <property type="entry name" value="HTH_GNTR"/>
    <property type="match status" value="1"/>
</dbReference>
<dbReference type="Proteomes" id="UP000324285">
    <property type="component" value="Chromosome"/>
</dbReference>
<keyword evidence="2" id="KW-0238">DNA-binding</keyword>
<keyword evidence="6" id="KW-1185">Reference proteome</keyword>
<evidence type="ECO:0000313" key="5">
    <source>
        <dbReference type="EMBL" id="QEM81795.2"/>
    </source>
</evidence>
<dbReference type="Pfam" id="PF00392">
    <property type="entry name" value="GntR"/>
    <property type="match status" value="1"/>
</dbReference>
<name>A0A856QPC3_9GAMM</name>
<evidence type="ECO:0000256" key="2">
    <source>
        <dbReference type="ARBA" id="ARBA00023125"/>
    </source>
</evidence>
<dbReference type="InterPro" id="IPR036390">
    <property type="entry name" value="WH_DNA-bd_sf"/>
</dbReference>
<dbReference type="SUPFAM" id="SSF48008">
    <property type="entry name" value="GntR ligand-binding domain-like"/>
    <property type="match status" value="1"/>
</dbReference>
<evidence type="ECO:0000259" key="4">
    <source>
        <dbReference type="PROSITE" id="PS50949"/>
    </source>
</evidence>
<proteinExistence type="predicted"/>
<reference evidence="5" key="1">
    <citation type="submission" date="2021-02" db="EMBL/GenBank/DDBJ databases">
        <title>Strain Y2R2, a novel species of the genus Halomonas.</title>
        <authorList>
            <person name="Huang H."/>
        </authorList>
    </citation>
    <scope>NUCLEOTIDE SEQUENCE</scope>
    <source>
        <strain evidence="5">Y2R2</strain>
    </source>
</reference>
<dbReference type="EMBL" id="CP038437">
    <property type="protein sequence ID" value="QEM81795.2"/>
    <property type="molecule type" value="Genomic_DNA"/>
</dbReference>
<dbReference type="InterPro" id="IPR008920">
    <property type="entry name" value="TF_FadR/GntR_C"/>
</dbReference>
<dbReference type="PRINTS" id="PR00035">
    <property type="entry name" value="HTHGNTR"/>
</dbReference>
<keyword evidence="1" id="KW-0805">Transcription regulation</keyword>
<dbReference type="SUPFAM" id="SSF46785">
    <property type="entry name" value="Winged helix' DNA-binding domain"/>
    <property type="match status" value="1"/>
</dbReference>
<evidence type="ECO:0000256" key="3">
    <source>
        <dbReference type="ARBA" id="ARBA00023163"/>
    </source>
</evidence>
<dbReference type="SMART" id="SM00895">
    <property type="entry name" value="FCD"/>
    <property type="match status" value="1"/>
</dbReference>
<dbReference type="Gene3D" id="1.10.10.10">
    <property type="entry name" value="Winged helix-like DNA-binding domain superfamily/Winged helix DNA-binding domain"/>
    <property type="match status" value="1"/>
</dbReference>
<dbReference type="CDD" id="cd07377">
    <property type="entry name" value="WHTH_GntR"/>
    <property type="match status" value="1"/>
</dbReference>
<accession>A0A856QPC3</accession>
<dbReference type="Gene3D" id="1.20.120.530">
    <property type="entry name" value="GntR ligand-binding domain-like"/>
    <property type="match status" value="1"/>
</dbReference>
<dbReference type="AlphaFoldDB" id="A0A856QPC3"/>
<dbReference type="GO" id="GO:0003700">
    <property type="term" value="F:DNA-binding transcription factor activity"/>
    <property type="evidence" value="ECO:0007669"/>
    <property type="project" value="InterPro"/>
</dbReference>
<evidence type="ECO:0000313" key="6">
    <source>
        <dbReference type="Proteomes" id="UP000324285"/>
    </source>
</evidence>
<protein>
    <submittedName>
        <fullName evidence="5">FadR family transcriptional regulator</fullName>
    </submittedName>
</protein>
<dbReference type="PROSITE" id="PS50949">
    <property type="entry name" value="HTH_GNTR"/>
    <property type="match status" value="1"/>
</dbReference>
<dbReference type="InterPro" id="IPR036388">
    <property type="entry name" value="WH-like_DNA-bd_sf"/>
</dbReference>
<dbReference type="PANTHER" id="PTHR43537:SF5">
    <property type="entry name" value="UXU OPERON TRANSCRIPTIONAL REGULATOR"/>
    <property type="match status" value="1"/>
</dbReference>
<organism evidence="5 6">
    <name type="scientific">Halomonas binhaiensis</name>
    <dbReference type="NCBI Taxonomy" id="2562282"/>
    <lineage>
        <taxon>Bacteria</taxon>
        <taxon>Pseudomonadati</taxon>
        <taxon>Pseudomonadota</taxon>
        <taxon>Gammaproteobacteria</taxon>
        <taxon>Oceanospirillales</taxon>
        <taxon>Halomonadaceae</taxon>
        <taxon>Halomonas</taxon>
    </lineage>
</organism>